<gene>
    <name evidence="1" type="ORF">NRIC_14850</name>
</gene>
<protein>
    <submittedName>
        <fullName evidence="1">Uncharacterized protein</fullName>
    </submittedName>
</protein>
<comment type="caution">
    <text evidence="1">The sequence shown here is derived from an EMBL/GenBank/DDBJ whole genome shotgun (WGS) entry which is preliminary data.</text>
</comment>
<sequence>MTPPRTIPDKLYKDAELLRYKLAIEDKIKASPLSELTKQFYSQWAKSLPKNRTEKEADEPP</sequence>
<organism evidence="1 2">
    <name type="scientific">Enterococcus florum</name>
    <dbReference type="NCBI Taxonomy" id="2480627"/>
    <lineage>
        <taxon>Bacteria</taxon>
        <taxon>Bacillati</taxon>
        <taxon>Bacillota</taxon>
        <taxon>Bacilli</taxon>
        <taxon>Lactobacillales</taxon>
        <taxon>Enterococcaceae</taxon>
        <taxon>Enterococcus</taxon>
    </lineage>
</organism>
<keyword evidence="2" id="KW-1185">Reference proteome</keyword>
<accession>A0A4P5PAX8</accession>
<reference evidence="2" key="1">
    <citation type="submission" date="2019-02" db="EMBL/GenBank/DDBJ databases">
        <title>Draft genome sequence of Enterococcus sp. Gos25-1.</title>
        <authorList>
            <person name="Tanaka N."/>
            <person name="Shiwa Y."/>
            <person name="Fujita N."/>
        </authorList>
    </citation>
    <scope>NUCLEOTIDE SEQUENCE [LARGE SCALE GENOMIC DNA]</scope>
    <source>
        <strain evidence="2">Gos25-1</strain>
    </source>
</reference>
<evidence type="ECO:0000313" key="2">
    <source>
        <dbReference type="Proteomes" id="UP000290567"/>
    </source>
</evidence>
<dbReference type="EMBL" id="BJCC01000012">
    <property type="protein sequence ID" value="GCF93594.1"/>
    <property type="molecule type" value="Genomic_DNA"/>
</dbReference>
<proteinExistence type="predicted"/>
<evidence type="ECO:0000313" key="1">
    <source>
        <dbReference type="EMBL" id="GCF93594.1"/>
    </source>
</evidence>
<dbReference type="Proteomes" id="UP000290567">
    <property type="component" value="Unassembled WGS sequence"/>
</dbReference>
<name>A0A4P5PAX8_9ENTE</name>
<dbReference type="AlphaFoldDB" id="A0A4P5PAX8"/>
<dbReference type="OrthoDB" id="9942227at2"/>
<dbReference type="RefSeq" id="WP_146622050.1">
    <property type="nucleotide sequence ID" value="NZ_BJCC01000012.1"/>
</dbReference>